<evidence type="ECO:0000256" key="12">
    <source>
        <dbReference type="ARBA" id="ARBA00023242"/>
    </source>
</evidence>
<evidence type="ECO:0000256" key="13">
    <source>
        <dbReference type="RuleBase" id="RU369042"/>
    </source>
</evidence>
<feature type="domain" description="ERCC4" evidence="15">
    <location>
        <begin position="454"/>
        <end position="560"/>
    </location>
</feature>
<keyword evidence="5 13" id="KW-0479">Metal-binding</keyword>
<dbReference type="InterPro" id="IPR042530">
    <property type="entry name" value="EME1/EME2_C"/>
</dbReference>
<accession>L1LBQ8</accession>
<dbReference type="InterPro" id="IPR033309">
    <property type="entry name" value="Mus81"/>
</dbReference>
<evidence type="ECO:0000256" key="7">
    <source>
        <dbReference type="ARBA" id="ARBA00022763"/>
    </source>
</evidence>
<keyword evidence="11 13" id="KW-0234">DNA repair</keyword>
<evidence type="ECO:0000256" key="14">
    <source>
        <dbReference type="SAM" id="MobiDB-lite"/>
    </source>
</evidence>
<dbReference type="SMART" id="SM00891">
    <property type="entry name" value="ERCC4"/>
    <property type="match status" value="1"/>
</dbReference>
<dbReference type="EMBL" id="ACOU01000004">
    <property type="protein sequence ID" value="EKX72867.1"/>
    <property type="molecule type" value="Genomic_DNA"/>
</dbReference>
<dbReference type="GO" id="GO:0048476">
    <property type="term" value="C:Holliday junction resolvase complex"/>
    <property type="evidence" value="ECO:0007669"/>
    <property type="project" value="UniProtKB-UniRule"/>
</dbReference>
<name>L1LBQ8_THEEQ</name>
<dbReference type="PANTHER" id="PTHR13451">
    <property type="entry name" value="CLASS II CROSSOVER JUNCTION ENDONUCLEASE MUS81"/>
    <property type="match status" value="1"/>
</dbReference>
<evidence type="ECO:0000313" key="17">
    <source>
        <dbReference type="Proteomes" id="UP000031512"/>
    </source>
</evidence>
<dbReference type="STRING" id="1537102.L1LBQ8"/>
<dbReference type="GO" id="GO:0046872">
    <property type="term" value="F:metal ion binding"/>
    <property type="evidence" value="ECO:0007669"/>
    <property type="project" value="UniProtKB-UniRule"/>
</dbReference>
<dbReference type="GO" id="GO:0048257">
    <property type="term" value="F:3'-flap endonuclease activity"/>
    <property type="evidence" value="ECO:0007669"/>
    <property type="project" value="TreeGrafter"/>
</dbReference>
<evidence type="ECO:0000259" key="15">
    <source>
        <dbReference type="SMART" id="SM00891"/>
    </source>
</evidence>
<reference evidence="16 17" key="1">
    <citation type="journal article" date="2012" name="BMC Genomics">
        <title>Comparative genomic analysis and phylogenetic position of Theileria equi.</title>
        <authorList>
            <person name="Kappmeyer L.S."/>
            <person name="Thiagarajan M."/>
            <person name="Herndon D.R."/>
            <person name="Ramsay J.D."/>
            <person name="Caler E."/>
            <person name="Djikeng A."/>
            <person name="Gillespie J.J."/>
            <person name="Lau A.O."/>
            <person name="Roalson E.H."/>
            <person name="Silva J.C."/>
            <person name="Silva M.G."/>
            <person name="Suarez C.E."/>
            <person name="Ueti M.W."/>
            <person name="Nene V.M."/>
            <person name="Mealey R.H."/>
            <person name="Knowles D.P."/>
            <person name="Brayton K.A."/>
        </authorList>
    </citation>
    <scope>NUCLEOTIDE SEQUENCE [LARGE SCALE GENOMIC DNA]</scope>
    <source>
        <strain evidence="16 17">WA</strain>
    </source>
</reference>
<keyword evidence="12 13" id="KW-0539">Nucleus</keyword>
<dbReference type="CDD" id="cd20074">
    <property type="entry name" value="XPF_nuclease_Mus81"/>
    <property type="match status" value="1"/>
</dbReference>
<comment type="cofactor">
    <cofactor evidence="1 13">
        <name>Mg(2+)</name>
        <dbReference type="ChEBI" id="CHEBI:18420"/>
    </cofactor>
</comment>
<dbReference type="EC" id="3.1.22.-" evidence="13"/>
<evidence type="ECO:0000256" key="9">
    <source>
        <dbReference type="ARBA" id="ARBA00022842"/>
    </source>
</evidence>
<evidence type="ECO:0000256" key="6">
    <source>
        <dbReference type="ARBA" id="ARBA00022759"/>
    </source>
</evidence>
<dbReference type="Gene3D" id="3.40.50.10130">
    <property type="match status" value="1"/>
</dbReference>
<dbReference type="eggNOG" id="KOG2379">
    <property type="taxonomic scope" value="Eukaryota"/>
</dbReference>
<comment type="subunit">
    <text evidence="13">Interacts with EME1.</text>
</comment>
<evidence type="ECO:0000256" key="3">
    <source>
        <dbReference type="ARBA" id="ARBA00010015"/>
    </source>
</evidence>
<keyword evidence="6 13" id="KW-0255">Endonuclease</keyword>
<dbReference type="GeneID" id="15804502"/>
<dbReference type="VEuPathDB" id="PiroplasmaDB:BEWA_014260"/>
<keyword evidence="10 13" id="KW-0233">DNA recombination</keyword>
<evidence type="ECO:0000256" key="10">
    <source>
        <dbReference type="ARBA" id="ARBA00023172"/>
    </source>
</evidence>
<keyword evidence="9 13" id="KW-0460">Magnesium</keyword>
<dbReference type="InterPro" id="IPR006166">
    <property type="entry name" value="ERCC4_domain"/>
</dbReference>
<evidence type="ECO:0000256" key="11">
    <source>
        <dbReference type="ARBA" id="ARBA00023204"/>
    </source>
</evidence>
<dbReference type="Proteomes" id="UP000031512">
    <property type="component" value="Unassembled WGS sequence"/>
</dbReference>
<evidence type="ECO:0000256" key="5">
    <source>
        <dbReference type="ARBA" id="ARBA00022723"/>
    </source>
</evidence>
<evidence type="ECO:0000256" key="1">
    <source>
        <dbReference type="ARBA" id="ARBA00001946"/>
    </source>
</evidence>
<feature type="compositionally biased region" description="Polar residues" evidence="14">
    <location>
        <begin position="383"/>
        <end position="394"/>
    </location>
</feature>
<gene>
    <name evidence="16" type="ORF">BEWA_014260</name>
</gene>
<dbReference type="GO" id="GO:0000712">
    <property type="term" value="P:resolution of meiotic recombination intermediates"/>
    <property type="evidence" value="ECO:0007669"/>
    <property type="project" value="TreeGrafter"/>
</dbReference>
<comment type="subcellular location">
    <subcellularLocation>
        <location evidence="2 13">Nucleus</location>
    </subcellularLocation>
</comment>
<dbReference type="GO" id="GO:0000727">
    <property type="term" value="P:double-strand break repair via break-induced replication"/>
    <property type="evidence" value="ECO:0007669"/>
    <property type="project" value="UniProtKB-UniRule"/>
</dbReference>
<dbReference type="RefSeq" id="XP_004832319.1">
    <property type="nucleotide sequence ID" value="XM_004832262.1"/>
</dbReference>
<dbReference type="SUPFAM" id="SSF52980">
    <property type="entry name" value="Restriction endonuclease-like"/>
    <property type="match status" value="1"/>
</dbReference>
<comment type="caution">
    <text evidence="16">The sequence shown here is derived from an EMBL/GenBank/DDBJ whole genome shotgun (WGS) entry which is preliminary data.</text>
</comment>
<keyword evidence="8 13" id="KW-0378">Hydrolase</keyword>
<comment type="function">
    <text evidence="13">Interacts with EME1 to form a DNA structure-specific endonuclease with substrate preference for branched DNA structures with a 5'-end at the branch nick. Typical substrates include 3'-flap structures, D-loops, replication forks and nicked Holliday junctions. May be required in mitosis for the processing of stalled or collapsed replication fork intermediates. May be required in meiosis for the repair of meiosis-specific double strand breaks subsequent to single-end invasion (SEI).</text>
</comment>
<dbReference type="GO" id="GO:0005634">
    <property type="term" value="C:nucleus"/>
    <property type="evidence" value="ECO:0007669"/>
    <property type="project" value="UniProtKB-SubCell"/>
</dbReference>
<evidence type="ECO:0000256" key="2">
    <source>
        <dbReference type="ARBA" id="ARBA00004123"/>
    </source>
</evidence>
<comment type="similarity">
    <text evidence="3 13">Belongs to the XPF family.</text>
</comment>
<keyword evidence="17" id="KW-1185">Reference proteome</keyword>
<dbReference type="Gene3D" id="1.10.150.670">
    <property type="entry name" value="Crossover junction endonuclease EME1, DNA-binding domain"/>
    <property type="match status" value="1"/>
</dbReference>
<protein>
    <recommendedName>
        <fullName evidence="13">Crossover junction endonuclease MUS81</fullName>
        <ecNumber evidence="13">3.1.22.-</ecNumber>
    </recommendedName>
</protein>
<organism evidence="16 17">
    <name type="scientific">Theileria equi strain WA</name>
    <dbReference type="NCBI Taxonomy" id="1537102"/>
    <lineage>
        <taxon>Eukaryota</taxon>
        <taxon>Sar</taxon>
        <taxon>Alveolata</taxon>
        <taxon>Apicomplexa</taxon>
        <taxon>Aconoidasida</taxon>
        <taxon>Piroplasmida</taxon>
        <taxon>Theileriidae</taxon>
        <taxon>Theileria</taxon>
    </lineage>
</organism>
<dbReference type="Pfam" id="PF02732">
    <property type="entry name" value="ERCC4"/>
    <property type="match status" value="1"/>
</dbReference>
<dbReference type="InterPro" id="IPR011335">
    <property type="entry name" value="Restrct_endonuc-II-like"/>
</dbReference>
<dbReference type="GO" id="GO:0008821">
    <property type="term" value="F:crossover junction DNA endonuclease activity"/>
    <property type="evidence" value="ECO:0007669"/>
    <property type="project" value="UniProtKB-UniRule"/>
</dbReference>
<dbReference type="GO" id="GO:0006308">
    <property type="term" value="P:DNA catabolic process"/>
    <property type="evidence" value="ECO:0007669"/>
    <property type="project" value="UniProtKB-UniRule"/>
</dbReference>
<dbReference type="PANTHER" id="PTHR13451:SF0">
    <property type="entry name" value="CROSSOVER JUNCTION ENDONUCLEASE MUS81"/>
    <property type="match status" value="1"/>
</dbReference>
<dbReference type="GO" id="GO:0003677">
    <property type="term" value="F:DNA binding"/>
    <property type="evidence" value="ECO:0007669"/>
    <property type="project" value="UniProtKB-UniRule"/>
</dbReference>
<evidence type="ECO:0000256" key="4">
    <source>
        <dbReference type="ARBA" id="ARBA00022722"/>
    </source>
</evidence>
<feature type="region of interest" description="Disordered" evidence="14">
    <location>
        <begin position="363"/>
        <end position="394"/>
    </location>
</feature>
<keyword evidence="4 13" id="KW-0540">Nuclease</keyword>
<sequence length="738" mass="84821">MSRIFEKQGPYEENEDCKAFVESVLNRVKEFIVSNDLIKQPLEQADTCRYYRPIIYSNAWSFLIILGFFTTNNSPRNNEDNSELRLSLLDVSNIFVELNKNVPQCKLTNWIFLKTLTQKQVVDFQLPGQTEPSTKGYIFRNKDRYTYGLTKYGRKCVEPLISKFEYPLSVVRHSEFVTALATPSQRQNDETLNDIGKLRFDPSSLLSSNVGSLDDIDKLRYDPAVTRSEDYILDNILGFKTDSRSLLNSDRTIRGLMDLSSKSALTLDRFTDRNGELSSVNKLAVKENSPQGKEQEPFPRFSDDIKSVVDIDDSSLDGEKFIDDEDVSVDDEFFNLSPTSRRILTADNSQEFNHIRSLFSNVKSDPDIPLGNNEPDSKCGKDTGSNRSSVNKSVEFTTPNKRTSVNMNYSDSYADDDSYTLVKSQDIYLQPLRLRLKERLGIDVFEDQVKYEIITVVDKRELHDSDNKYHNKLMEVFQEADKRIIFKQLPLGDVIWIVNVIGNSAKEEFNDAYMLDWVLERKTTADLASSITDGRYDDQKLRLLNLDGFKRVIYLFEDSNISTLTGRMGALGQRGINSAAIASAKIHTQLITGFNIIHTKGMSHSAASLLLMHLNVEKLVNERIRMGRVLEECTEYTGIMQWLSERYTKFSEWESRNRRRVQMTYFEVFGKQLRSIPGCGAETTEAILSVWPTPYLFSQALHDMSFNEINTVLNEFRSKKRKRGKLTANVCLFYFHMH</sequence>
<evidence type="ECO:0000313" key="16">
    <source>
        <dbReference type="EMBL" id="EKX72867.1"/>
    </source>
</evidence>
<keyword evidence="7 13" id="KW-0227">DNA damage</keyword>
<evidence type="ECO:0000256" key="8">
    <source>
        <dbReference type="ARBA" id="ARBA00022801"/>
    </source>
</evidence>
<dbReference type="GO" id="GO:0031573">
    <property type="term" value="P:mitotic intra-S DNA damage checkpoint signaling"/>
    <property type="evidence" value="ECO:0007669"/>
    <property type="project" value="TreeGrafter"/>
</dbReference>
<proteinExistence type="inferred from homology"/>
<dbReference type="KEGG" id="beq:BEWA_014260"/>
<dbReference type="InterPro" id="IPR047416">
    <property type="entry name" value="XPF_nuclease_Mus81"/>
</dbReference>
<dbReference type="OrthoDB" id="5963188at2759"/>
<dbReference type="AlphaFoldDB" id="L1LBQ8"/>